<proteinExistence type="predicted"/>
<reference evidence="1 2" key="1">
    <citation type="submission" date="2018-03" db="EMBL/GenBank/DDBJ databases">
        <title>Genomic Encyclopedia of Archaeal and Bacterial Type Strains, Phase II (KMG-II): from individual species to whole genera.</title>
        <authorList>
            <person name="Goeker M."/>
        </authorList>
    </citation>
    <scope>NUCLEOTIDE SEQUENCE [LARGE SCALE GENOMIC DNA]</scope>
    <source>
        <strain evidence="1 2">DSM 17586</strain>
    </source>
</reference>
<name>A0A2P8ENA8_9GAMM</name>
<keyword evidence="2" id="KW-1185">Reference proteome</keyword>
<dbReference type="EMBL" id="PYGI01000024">
    <property type="protein sequence ID" value="PSL10932.1"/>
    <property type="molecule type" value="Genomic_DNA"/>
</dbReference>
<gene>
    <name evidence="1" type="ORF">CLV44_12412</name>
</gene>
<dbReference type="RefSeq" id="WP_106592967.1">
    <property type="nucleotide sequence ID" value="NZ_PYGI01000024.1"/>
</dbReference>
<accession>A0A2P8ENA8</accession>
<sequence>MKDIDGIEQVLQVLQPHWEQIEADFERHNQRFLELSAADHDAIGRVLRAHLVIESFMGAFLTQHYGLDDFEGLKLSFFQKAKLFPSRVSSAAAVRPGILQVNSVRNKFGHRLNHQIERHEISAVLEMLRAARPGIDFESEVEAIEASATVACAFLSVPPPELQQLFLEAFQNVHSYEPFADA</sequence>
<dbReference type="OrthoDB" id="8479922at2"/>
<dbReference type="AlphaFoldDB" id="A0A2P8ENA8"/>
<comment type="caution">
    <text evidence="1">The sequence shown here is derived from an EMBL/GenBank/DDBJ whole genome shotgun (WGS) entry which is preliminary data.</text>
</comment>
<organism evidence="1 2">
    <name type="scientific">Marinobacterium halophilum</name>
    <dbReference type="NCBI Taxonomy" id="267374"/>
    <lineage>
        <taxon>Bacteria</taxon>
        <taxon>Pseudomonadati</taxon>
        <taxon>Pseudomonadota</taxon>
        <taxon>Gammaproteobacteria</taxon>
        <taxon>Oceanospirillales</taxon>
        <taxon>Oceanospirillaceae</taxon>
        <taxon>Marinobacterium</taxon>
    </lineage>
</organism>
<evidence type="ECO:0000313" key="2">
    <source>
        <dbReference type="Proteomes" id="UP000242133"/>
    </source>
</evidence>
<evidence type="ECO:0000313" key="1">
    <source>
        <dbReference type="EMBL" id="PSL10932.1"/>
    </source>
</evidence>
<protein>
    <submittedName>
        <fullName evidence="1">Uncharacterized protein</fullName>
    </submittedName>
</protein>
<dbReference type="Proteomes" id="UP000242133">
    <property type="component" value="Unassembled WGS sequence"/>
</dbReference>